<dbReference type="InterPro" id="IPR009081">
    <property type="entry name" value="PP-bd_ACP"/>
</dbReference>
<keyword evidence="7" id="KW-0007">Acetylation</keyword>
<reference evidence="54" key="1">
    <citation type="submission" date="2025-08" db="UniProtKB">
        <authorList>
            <consortium name="RefSeq"/>
        </authorList>
    </citation>
    <scope>IDENTIFICATION</scope>
    <source>
        <tissue evidence="54">Gonads</tissue>
    </source>
</reference>
<comment type="catalytic activity">
    <reaction evidence="46">
        <text>butanoyl-[ACP] + malonyl-[ACP] + H(+) = 3-oxohexanoyl-[ACP] + holo-[ACP] + CO2</text>
        <dbReference type="Rhea" id="RHEA:41820"/>
        <dbReference type="Rhea" id="RHEA-COMP:9623"/>
        <dbReference type="Rhea" id="RHEA-COMP:9628"/>
        <dbReference type="Rhea" id="RHEA-COMP:9629"/>
        <dbReference type="Rhea" id="RHEA-COMP:9685"/>
        <dbReference type="ChEBI" id="CHEBI:15378"/>
        <dbReference type="ChEBI" id="CHEBI:16526"/>
        <dbReference type="ChEBI" id="CHEBI:64479"/>
        <dbReference type="ChEBI" id="CHEBI:78449"/>
        <dbReference type="ChEBI" id="CHEBI:78454"/>
        <dbReference type="ChEBI" id="CHEBI:78456"/>
    </reaction>
    <physiologicalReaction direction="left-to-right" evidence="46">
        <dbReference type="Rhea" id="RHEA:41821"/>
    </physiologicalReaction>
</comment>
<dbReference type="Gene3D" id="3.40.47.10">
    <property type="match status" value="1"/>
</dbReference>
<dbReference type="InterPro" id="IPR049900">
    <property type="entry name" value="PKS_mFAS_DH"/>
</dbReference>
<evidence type="ECO:0000256" key="7">
    <source>
        <dbReference type="ARBA" id="ARBA00022990"/>
    </source>
</evidence>
<evidence type="ECO:0000256" key="28">
    <source>
        <dbReference type="ARBA" id="ARBA00047953"/>
    </source>
</evidence>
<dbReference type="SUPFAM" id="SSF52151">
    <property type="entry name" value="FabD/lysophospholipase-like"/>
    <property type="match status" value="1"/>
</dbReference>
<dbReference type="InterPro" id="IPR016039">
    <property type="entry name" value="Thiolase-like"/>
</dbReference>
<dbReference type="Gene3D" id="3.90.180.10">
    <property type="entry name" value="Medium-chain alcohol dehydrogenases, catalytic domain"/>
    <property type="match status" value="1"/>
</dbReference>
<evidence type="ECO:0000256" key="41">
    <source>
        <dbReference type="ARBA" id="ARBA00049109"/>
    </source>
</evidence>
<dbReference type="Gene3D" id="3.40.50.1820">
    <property type="entry name" value="alpha/beta hydrolase"/>
    <property type="match status" value="1"/>
</dbReference>
<evidence type="ECO:0000256" key="6">
    <source>
        <dbReference type="ARBA" id="ARBA00022898"/>
    </source>
</evidence>
<dbReference type="Gene3D" id="3.40.366.10">
    <property type="entry name" value="Malonyl-Coenzyme A Acyl Carrier Protein, domain 2"/>
    <property type="match status" value="1"/>
</dbReference>
<comment type="catalytic activity">
    <reaction evidence="9">
        <text>(3R)-hydroxyoctanoyl-[ACP] = (2E)-octenoyl-[ACP] + H2O</text>
        <dbReference type="Rhea" id="RHEA:41844"/>
        <dbReference type="Rhea" id="RHEA-COMP:9634"/>
        <dbReference type="Rhea" id="RHEA-COMP:9635"/>
        <dbReference type="ChEBI" id="CHEBI:15377"/>
        <dbReference type="ChEBI" id="CHEBI:78461"/>
        <dbReference type="ChEBI" id="CHEBI:78462"/>
    </reaction>
    <physiologicalReaction direction="left-to-right" evidence="9">
        <dbReference type="Rhea" id="RHEA:41845"/>
    </physiologicalReaction>
</comment>
<comment type="catalytic activity">
    <reaction evidence="11">
        <text>(3R)-hydroxyhexanoyl-[ACP] = (2E)-hexenoyl-[ACP] + H2O</text>
        <dbReference type="Rhea" id="RHEA:41828"/>
        <dbReference type="Rhea" id="RHEA-COMP:9630"/>
        <dbReference type="Rhea" id="RHEA-COMP:9631"/>
        <dbReference type="ChEBI" id="CHEBI:15377"/>
        <dbReference type="ChEBI" id="CHEBI:78457"/>
        <dbReference type="ChEBI" id="CHEBI:78458"/>
    </reaction>
    <physiologicalReaction direction="left-to-right" evidence="11">
        <dbReference type="Rhea" id="RHEA:41829"/>
    </physiologicalReaction>
</comment>
<feature type="domain" description="PKS/mFAS DH" evidence="52">
    <location>
        <begin position="801"/>
        <end position="1069"/>
    </location>
</feature>
<dbReference type="InterPro" id="IPR049391">
    <property type="entry name" value="FAS_pseudo-KR"/>
</dbReference>
<feature type="active site" description="Proton donor; for dehydratase activity" evidence="49">
    <location>
        <position position="993"/>
    </location>
</feature>
<dbReference type="Pfam" id="PF00550">
    <property type="entry name" value="PP-binding"/>
    <property type="match status" value="1"/>
</dbReference>
<evidence type="ECO:0000256" key="3">
    <source>
        <dbReference type="ARBA" id="ARBA00022553"/>
    </source>
</evidence>
<dbReference type="Pfam" id="PF00975">
    <property type="entry name" value="Thioesterase"/>
    <property type="match status" value="1"/>
</dbReference>
<keyword evidence="8" id="KW-0511">Multifunctional enzyme</keyword>
<evidence type="ECO:0000256" key="38">
    <source>
        <dbReference type="ARBA" id="ARBA00048704"/>
    </source>
</evidence>
<name>A0A6J2XBY9_SITOR</name>
<dbReference type="InterPro" id="IPR020843">
    <property type="entry name" value="ER"/>
</dbReference>
<evidence type="ECO:0000256" key="40">
    <source>
        <dbReference type="ARBA" id="ARBA00049019"/>
    </source>
</evidence>
<evidence type="ECO:0000256" key="47">
    <source>
        <dbReference type="ARBA" id="ARBA00049521"/>
    </source>
</evidence>
<dbReference type="InterPro" id="IPR032821">
    <property type="entry name" value="PKS_assoc"/>
</dbReference>
<dbReference type="PROSITE" id="PS52004">
    <property type="entry name" value="KS3_2"/>
    <property type="match status" value="1"/>
</dbReference>
<dbReference type="InterPro" id="IPR036291">
    <property type="entry name" value="NAD(P)-bd_dom_sf"/>
</dbReference>
<dbReference type="InterPro" id="IPR014031">
    <property type="entry name" value="Ketoacyl_synth_C"/>
</dbReference>
<dbReference type="InterPro" id="IPR013968">
    <property type="entry name" value="PKS_KR"/>
</dbReference>
<evidence type="ECO:0000256" key="46">
    <source>
        <dbReference type="ARBA" id="ARBA00049449"/>
    </source>
</evidence>
<dbReference type="SMART" id="SM00823">
    <property type="entry name" value="PKS_PP"/>
    <property type="match status" value="1"/>
</dbReference>
<dbReference type="PROSITE" id="PS50075">
    <property type="entry name" value="CARRIER"/>
    <property type="match status" value="1"/>
</dbReference>
<evidence type="ECO:0000256" key="35">
    <source>
        <dbReference type="ARBA" id="ARBA00048571"/>
    </source>
</evidence>
<comment type="catalytic activity">
    <reaction evidence="35">
        <text>3-oxohexanoyl-[ACP] + NADPH + H(+) = (3R)-hydroxyhexanoyl-[ACP] + NADP(+)</text>
        <dbReference type="Rhea" id="RHEA:41824"/>
        <dbReference type="Rhea" id="RHEA-COMP:9629"/>
        <dbReference type="Rhea" id="RHEA-COMP:9630"/>
        <dbReference type="ChEBI" id="CHEBI:15378"/>
        <dbReference type="ChEBI" id="CHEBI:57783"/>
        <dbReference type="ChEBI" id="CHEBI:58349"/>
        <dbReference type="ChEBI" id="CHEBI:78456"/>
        <dbReference type="ChEBI" id="CHEBI:78457"/>
    </reaction>
    <physiologicalReaction direction="left-to-right" evidence="35">
        <dbReference type="Rhea" id="RHEA:41825"/>
    </physiologicalReaction>
</comment>
<dbReference type="FunFam" id="3.40.50.720:FF:000209">
    <property type="entry name" value="Polyketide synthase Pks12"/>
    <property type="match status" value="1"/>
</dbReference>
<comment type="catalytic activity">
    <reaction evidence="32">
        <text>tetradecanoyl-[ACP] + H2O = tetradecanoate + holo-[ACP] + H(+)</text>
        <dbReference type="Rhea" id="RHEA:30123"/>
        <dbReference type="Rhea" id="RHEA-COMP:9648"/>
        <dbReference type="Rhea" id="RHEA-COMP:9685"/>
        <dbReference type="ChEBI" id="CHEBI:15377"/>
        <dbReference type="ChEBI" id="CHEBI:15378"/>
        <dbReference type="ChEBI" id="CHEBI:30807"/>
        <dbReference type="ChEBI" id="CHEBI:64479"/>
        <dbReference type="ChEBI" id="CHEBI:78477"/>
        <dbReference type="EC" id="3.1.2.14"/>
    </reaction>
    <physiologicalReaction direction="left-to-right" evidence="32">
        <dbReference type="Rhea" id="RHEA:30124"/>
    </physiologicalReaction>
</comment>
<dbReference type="GO" id="GO:0004313">
    <property type="term" value="F:[acyl-carrier-protein] S-acetyltransferase activity"/>
    <property type="evidence" value="ECO:0007669"/>
    <property type="project" value="UniProtKB-EC"/>
</dbReference>
<dbReference type="InterPro" id="IPR011032">
    <property type="entry name" value="GroES-like_sf"/>
</dbReference>
<comment type="catalytic activity">
    <reaction evidence="28">
        <text>3-oxobutanoyl-[ACP] + NADPH + H(+) = (3R)-hydroxybutanoyl-[ACP] + NADP(+)</text>
        <dbReference type="Rhea" id="RHEA:41804"/>
        <dbReference type="Rhea" id="RHEA-COMP:9625"/>
        <dbReference type="Rhea" id="RHEA-COMP:9626"/>
        <dbReference type="ChEBI" id="CHEBI:15378"/>
        <dbReference type="ChEBI" id="CHEBI:57783"/>
        <dbReference type="ChEBI" id="CHEBI:58349"/>
        <dbReference type="ChEBI" id="CHEBI:78450"/>
        <dbReference type="ChEBI" id="CHEBI:78451"/>
    </reaction>
    <physiologicalReaction direction="left-to-right" evidence="28">
        <dbReference type="Rhea" id="RHEA:41805"/>
    </physiologicalReaction>
</comment>
<evidence type="ECO:0000256" key="23">
    <source>
        <dbReference type="ARBA" id="ARBA00047451"/>
    </source>
</evidence>
<dbReference type="GO" id="GO:0004315">
    <property type="term" value="F:3-oxoacyl-[acyl-carrier-protein] synthase activity"/>
    <property type="evidence" value="ECO:0007669"/>
    <property type="project" value="UniProtKB-EC"/>
</dbReference>
<evidence type="ECO:0000256" key="27">
    <source>
        <dbReference type="ARBA" id="ARBA00047897"/>
    </source>
</evidence>
<evidence type="ECO:0000256" key="37">
    <source>
        <dbReference type="ARBA" id="ARBA00048691"/>
    </source>
</evidence>
<evidence type="ECO:0000256" key="13">
    <source>
        <dbReference type="ARBA" id="ARBA00023394"/>
    </source>
</evidence>
<comment type="catalytic activity">
    <reaction evidence="48">
        <text>octanoyl-[ACP] + malonyl-[ACP] + H(+) = 3-oxodecanoyl-[ACP] + holo-[ACP] + CO2</text>
        <dbReference type="Rhea" id="RHEA:41852"/>
        <dbReference type="Rhea" id="RHEA-COMP:9623"/>
        <dbReference type="Rhea" id="RHEA-COMP:9636"/>
        <dbReference type="Rhea" id="RHEA-COMP:9637"/>
        <dbReference type="Rhea" id="RHEA-COMP:9685"/>
        <dbReference type="ChEBI" id="CHEBI:15378"/>
        <dbReference type="ChEBI" id="CHEBI:16526"/>
        <dbReference type="ChEBI" id="CHEBI:64479"/>
        <dbReference type="ChEBI" id="CHEBI:78449"/>
        <dbReference type="ChEBI" id="CHEBI:78463"/>
        <dbReference type="ChEBI" id="CHEBI:78464"/>
    </reaction>
    <physiologicalReaction direction="left-to-right" evidence="48">
        <dbReference type="Rhea" id="RHEA:41853"/>
    </physiologicalReaction>
</comment>
<comment type="catalytic activity">
    <reaction evidence="25">
        <text>dodecanoyl-[ACP] + malonyl-[ACP] + H(+) = 3-oxotetradecanoyl-[ACP] + holo-[ACP] + CO2</text>
        <dbReference type="Rhea" id="RHEA:41884"/>
        <dbReference type="Rhea" id="RHEA-COMP:9623"/>
        <dbReference type="Rhea" id="RHEA-COMP:9644"/>
        <dbReference type="Rhea" id="RHEA-COMP:9645"/>
        <dbReference type="Rhea" id="RHEA-COMP:9685"/>
        <dbReference type="ChEBI" id="CHEBI:15378"/>
        <dbReference type="ChEBI" id="CHEBI:16526"/>
        <dbReference type="ChEBI" id="CHEBI:64479"/>
        <dbReference type="ChEBI" id="CHEBI:65264"/>
        <dbReference type="ChEBI" id="CHEBI:78449"/>
        <dbReference type="ChEBI" id="CHEBI:78473"/>
    </reaction>
    <physiologicalReaction direction="left-to-right" evidence="25">
        <dbReference type="Rhea" id="RHEA:41885"/>
    </physiologicalReaction>
</comment>
<dbReference type="InterPro" id="IPR001031">
    <property type="entry name" value="Thioesterase"/>
</dbReference>
<evidence type="ECO:0000256" key="21">
    <source>
        <dbReference type="ARBA" id="ARBA00047400"/>
    </source>
</evidence>
<dbReference type="InterPro" id="IPR001227">
    <property type="entry name" value="Ac_transferase_dom_sf"/>
</dbReference>
<comment type="catalytic activity">
    <reaction evidence="19">
        <text>3-oxooctadecanoyl-[ACP] + NADPH + H(+) = (3R)-hydroxyoctadecanoyl-[ACP] + NADP(+)</text>
        <dbReference type="Rhea" id="RHEA:41920"/>
        <dbReference type="Rhea" id="RHEA-COMP:9653"/>
        <dbReference type="Rhea" id="RHEA-COMP:9654"/>
        <dbReference type="ChEBI" id="CHEBI:15378"/>
        <dbReference type="ChEBI" id="CHEBI:57783"/>
        <dbReference type="ChEBI" id="CHEBI:58349"/>
        <dbReference type="ChEBI" id="CHEBI:78487"/>
        <dbReference type="ChEBI" id="CHEBI:78488"/>
    </reaction>
    <physiologicalReaction direction="left-to-right" evidence="19">
        <dbReference type="Rhea" id="RHEA:41921"/>
    </physiologicalReaction>
</comment>
<comment type="catalytic activity">
    <reaction evidence="21">
        <text>a (3R)-hydroxyacyl-[ACP] + NADP(+) = a 3-oxoacyl-[ACP] + NADPH + H(+)</text>
        <dbReference type="Rhea" id="RHEA:17397"/>
        <dbReference type="Rhea" id="RHEA-COMP:9916"/>
        <dbReference type="Rhea" id="RHEA-COMP:9945"/>
        <dbReference type="ChEBI" id="CHEBI:15378"/>
        <dbReference type="ChEBI" id="CHEBI:57783"/>
        <dbReference type="ChEBI" id="CHEBI:58349"/>
        <dbReference type="ChEBI" id="CHEBI:78776"/>
        <dbReference type="ChEBI" id="CHEBI:78827"/>
        <dbReference type="EC" id="1.1.1.100"/>
    </reaction>
    <physiologicalReaction direction="right-to-left" evidence="21">
        <dbReference type="Rhea" id="RHEA:17399"/>
    </physiologicalReaction>
</comment>
<dbReference type="GO" id="GO:0004316">
    <property type="term" value="F:3-oxoacyl-[acyl-carrier-protein] reductase (NADPH) activity"/>
    <property type="evidence" value="ECO:0007669"/>
    <property type="project" value="UniProtKB-EC"/>
</dbReference>
<comment type="catalytic activity">
    <reaction evidence="44">
        <text>3-oxohexadecanoyl-[ACP] + NADPH + H(+) = (3R)-hydroxyhexadecanoyl-[ACP] + NADP(+)</text>
        <dbReference type="Rhea" id="RHEA:41904"/>
        <dbReference type="Rhea" id="RHEA-COMP:9649"/>
        <dbReference type="Rhea" id="RHEA-COMP:9650"/>
        <dbReference type="ChEBI" id="CHEBI:15378"/>
        <dbReference type="ChEBI" id="CHEBI:57783"/>
        <dbReference type="ChEBI" id="CHEBI:58349"/>
        <dbReference type="ChEBI" id="CHEBI:78478"/>
        <dbReference type="ChEBI" id="CHEBI:78480"/>
    </reaction>
    <physiologicalReaction direction="left-to-right" evidence="44">
        <dbReference type="Rhea" id="RHEA:41905"/>
    </physiologicalReaction>
</comment>
<dbReference type="SUPFAM" id="SSF53901">
    <property type="entry name" value="Thiolase-like"/>
    <property type="match status" value="1"/>
</dbReference>
<dbReference type="Gene3D" id="3.10.129.110">
    <property type="entry name" value="Polyketide synthase dehydratase"/>
    <property type="match status" value="1"/>
</dbReference>
<comment type="function">
    <text evidence="18">Fatty acid synthetase is a multifunctional enzyme that catalyzes the de novo biosynthesis of long-chain saturated fatty acids starting from acetyl-CoA and malonyl-CoA in the presence of NADPH. This multifunctional protein contains 7 catalytic activities and a site for the binding of the prosthetic group 4'-phosphopantetheine of the acyl carrier protein ([ACP]) domain.</text>
</comment>
<comment type="catalytic activity">
    <reaction evidence="45">
        <text>3-oxooctanoyl-[ACP] + NADPH + H(+) = (3R)-hydroxyoctanoyl-[ACP] + NADP(+)</text>
        <dbReference type="Rhea" id="RHEA:41840"/>
        <dbReference type="Rhea" id="RHEA-COMP:9633"/>
        <dbReference type="Rhea" id="RHEA-COMP:9634"/>
        <dbReference type="ChEBI" id="CHEBI:15378"/>
        <dbReference type="ChEBI" id="CHEBI:57783"/>
        <dbReference type="ChEBI" id="CHEBI:58349"/>
        <dbReference type="ChEBI" id="CHEBI:78460"/>
        <dbReference type="ChEBI" id="CHEBI:78461"/>
    </reaction>
    <physiologicalReaction direction="left-to-right" evidence="45">
        <dbReference type="Rhea" id="RHEA:41841"/>
    </physiologicalReaction>
</comment>
<dbReference type="InterPro" id="IPR029058">
    <property type="entry name" value="AB_hydrolase_fold"/>
</dbReference>
<dbReference type="InParanoid" id="A0A6J2XBY9"/>
<dbReference type="GO" id="GO:0141148">
    <property type="term" value="F:enoyl-[acyl-carrier-protein] reductase (NADPH) activity"/>
    <property type="evidence" value="ECO:0007669"/>
    <property type="project" value="UniProtKB-EC"/>
</dbReference>
<evidence type="ECO:0000256" key="32">
    <source>
        <dbReference type="ARBA" id="ARBA00048289"/>
    </source>
</evidence>
<keyword evidence="4" id="KW-0808">Transferase</keyword>
<comment type="catalytic activity">
    <reaction evidence="37">
        <text>holo-[ACP] + acetyl-CoA = acetyl-[ACP] + CoA</text>
        <dbReference type="Rhea" id="RHEA:41788"/>
        <dbReference type="Rhea" id="RHEA-COMP:9621"/>
        <dbReference type="Rhea" id="RHEA-COMP:9685"/>
        <dbReference type="ChEBI" id="CHEBI:57287"/>
        <dbReference type="ChEBI" id="CHEBI:57288"/>
        <dbReference type="ChEBI" id="CHEBI:64479"/>
        <dbReference type="ChEBI" id="CHEBI:78446"/>
        <dbReference type="EC" id="2.3.1.38"/>
    </reaction>
    <physiologicalReaction direction="left-to-right" evidence="37">
        <dbReference type="Rhea" id="RHEA:41789"/>
    </physiologicalReaction>
</comment>
<evidence type="ECO:0000256" key="2">
    <source>
        <dbReference type="ARBA" id="ARBA00022450"/>
    </source>
</evidence>
<dbReference type="InterPro" id="IPR057326">
    <property type="entry name" value="KR_dom"/>
</dbReference>
<comment type="catalytic activity">
    <reaction evidence="43">
        <text>3-oxododecanoyl-[ACP] + NADPH + H(+) = (3R)-hydroxydodecanoyl-[ACP] + NADP(+)</text>
        <dbReference type="Rhea" id="RHEA:41872"/>
        <dbReference type="Rhea" id="RHEA-COMP:9641"/>
        <dbReference type="Rhea" id="RHEA-COMP:9642"/>
        <dbReference type="ChEBI" id="CHEBI:15378"/>
        <dbReference type="ChEBI" id="CHEBI:57783"/>
        <dbReference type="ChEBI" id="CHEBI:58349"/>
        <dbReference type="ChEBI" id="CHEBI:78469"/>
        <dbReference type="ChEBI" id="CHEBI:78470"/>
    </reaction>
    <physiologicalReaction direction="left-to-right" evidence="43">
        <dbReference type="Rhea" id="RHEA:41873"/>
    </physiologicalReaction>
</comment>
<evidence type="ECO:0000256" key="25">
    <source>
        <dbReference type="ARBA" id="ARBA00047578"/>
    </source>
</evidence>
<dbReference type="InterPro" id="IPR042104">
    <property type="entry name" value="PKS_dehydratase_sf"/>
</dbReference>
<comment type="catalytic activity">
    <reaction evidence="31">
        <text>(2E)-dodecenoyl-[ACP] + NADPH + H(+) = dodecanoyl-[ACP] + NADP(+)</text>
        <dbReference type="Rhea" id="RHEA:41880"/>
        <dbReference type="Rhea" id="RHEA-COMP:9643"/>
        <dbReference type="Rhea" id="RHEA-COMP:9644"/>
        <dbReference type="ChEBI" id="CHEBI:15378"/>
        <dbReference type="ChEBI" id="CHEBI:57783"/>
        <dbReference type="ChEBI" id="CHEBI:58349"/>
        <dbReference type="ChEBI" id="CHEBI:65264"/>
        <dbReference type="ChEBI" id="CHEBI:78472"/>
    </reaction>
    <physiologicalReaction direction="left-to-right" evidence="31">
        <dbReference type="Rhea" id="RHEA:41881"/>
    </physiologicalReaction>
</comment>
<keyword evidence="6" id="KW-0663">Pyridoxal phosphate</keyword>
<dbReference type="GO" id="GO:0006633">
    <property type="term" value="P:fatty acid biosynthetic process"/>
    <property type="evidence" value="ECO:0007669"/>
    <property type="project" value="TreeGrafter"/>
</dbReference>
<evidence type="ECO:0000256" key="14">
    <source>
        <dbReference type="ARBA" id="ARBA00023398"/>
    </source>
</evidence>
<evidence type="ECO:0000256" key="10">
    <source>
        <dbReference type="ARBA" id="ARBA00023351"/>
    </source>
</evidence>
<dbReference type="Pfam" id="PF08659">
    <property type="entry name" value="KR"/>
    <property type="match status" value="1"/>
</dbReference>
<evidence type="ECO:0000256" key="24">
    <source>
        <dbReference type="ARBA" id="ARBA00047500"/>
    </source>
</evidence>
<evidence type="ECO:0000256" key="11">
    <source>
        <dbReference type="ARBA" id="ARBA00023373"/>
    </source>
</evidence>
<dbReference type="Gene3D" id="3.30.70.3290">
    <property type="match status" value="2"/>
</dbReference>
<evidence type="ECO:0000259" key="51">
    <source>
        <dbReference type="PROSITE" id="PS52004"/>
    </source>
</evidence>
<feature type="region of interest" description="C-terminal hotdog fold" evidence="49">
    <location>
        <begin position="944"/>
        <end position="1069"/>
    </location>
</feature>
<keyword evidence="2" id="KW-0596">Phosphopantetheine</keyword>
<keyword evidence="3" id="KW-0597">Phosphoprotein</keyword>
<sequence>MAPQTEDILNENNSCFEESIRLKSGKNLAAPEQGEEIVISGLSGRYPDSRNVHHFRDNLFNKVDMVSDDNRRWNPGHPEIPQRTGKLFDIEKHDPSFFGLHYRQANEMDPLCRLFLEVAIEAIFDAGINPVDLQGTNTGVFVGTCFSESEKTWFYDRLNPRSFALTGCDRSMIPNRVSYYLKLNGPSMTCDTACSSSLYALDHAYRAIRTGECDNAIVGGTNLCLSPSVSLQFARLGVLGLDGACKAFDNSGNGYARSETISAIFLQKSKGAKRIYATILHVKTNCDGFKDSGITFPSRSMQVRLLKEFYEECQSVKPYELSFLEAHGTGTKVGDPEELQAIEEVFLPGRKTPLLIGSVKSNIGHTEPSSGLCSVTKVLIGFETGYIPPNLHYNTPREGIKSLVDGMIKVVADKTEFKDDRGLIGINSFGFGGSNCHVLLRHNPKKKVNQGKPLDNIPRLICVSGRTPDAVSMLLDSVIENKLDVEHIRLLQDVFSKNVKAHYYRGYALASKSGQIARSQTYLDFKQVPLLICFGIIDEATKKRAKEFLEVPDFAGVLEKVHQVLKPKNVSIMNIILKDNTKSIFETVLANVTLQLAICNLIKTLQIKPTKIFGINKDLSLGSLICGYFDEAISLEEVVELAYVIGSITNAAHKSSTAELYDLIQKDKKVALDLKNILDKIITKPRKLSDKVICDPYQAEIDSTYIVNSLKYTDVPQKVKDFITKKCIIFEVGNGEISTLLNSSKKSLSVISRGGLNDLLISIGRLYELGVNPQLQYLYPKVQYPVSKGTPMISPTVGWKHDKNWYVSRYSNDNSLMFEQRAIAFSIKRSEQAYLTGHVVDGRNLFPAMGYLLVIWETLAGTQRLLLGNMKVVFENCRFIRACSLSTNLESSLTLNICLHMVSGNFEISESDSTVVTGRIKIATGNEADVTPLPAPPGVPNKIAPYMSNKDVYKELRLRGYNYKGKFRGIQSCDVSGQVASIVWDSNWVTFMDNMLQVKILQEDTRLLYVPTTISRLSIDGKKHMETIRNLGENPNVPVYACKHTGIIQSGGIEIRGLIASSIPRRKNMGIPVLEKYIPVPNATSLKLEQAVRVNMQILLENAFTVQVKAVELIDEATPEENKTIGDIVFDVLADQPVIQPNITVLSKTELEVNNVTVEDKKLLTEVDCHLVIASCLFERPNILTLALGSLHTSGFILSRESLDLDHFTYQNDNVSIITVYTTDTEKLIFMKKVSEYKPPTVLEISALDTEFSWIQKLRALLEKEENILLYSEKEPLNGLLGLYSCLRREPGGQKIKLLFVLDPSAPDFDVNSSFYESQLKKQLFINIYKDGQWGTYRHLLFDKSNSIEAEHCYLNSLVRGDLSSLKWIEGQFSSNDIRLEGPDEEIISVYYASLNFRDVMTATGKINVDTITRERREQECVQGFEFSGRLANGKRVMGMISNGACGSYCKGDKYLIWEVPEEWSLREAATVPVTYATAIFALVLKANIKPGDSILIHSGTGGVGQAAIQIALISGCTVYTTVGTQEKRDFIKRRFPQITDDHIFNSRDTSFEQSVMQATRGRGVDAVLNSLAEEKLMASVRCVAKSGHFLEIGKFDMGNNNSLKLLLLNKSASFHGIMLDMFMKQDLYFRQELVAMLNKYLNGGLIKPLNSTVFHMNQAEEAFRYMTSGKHIGKVTIEIREEEKGTIVGRPSSVLYSCIPRYYCDSKKTYIICGGLGGFGLELADWLVLRGCRNLVLTSRTGVKTGYQAYRISIWRSYGCTVSVFTDDITTESGCESLVKKASDLGPVHGIFNLAVVLQDAIFTNQTEDMFKISFGPKAKAAEHLDVVTRKYCPELRDFVMFSSVSCGRGNGGQTNYGMANSIMERICEKRKTEGLPGLAIQWGAIGEVGLVADMQEESIEMEIGGTLQQRIVSCLEVMDLFLRQNESAVVASTVVAEKRSGPVADNIVSAVANILGIKDLKTISLQATLAEVGMDSMTAVEIKQTLEREFEVFLTPQDIKSMTFARLQEIQDERESSSSGGKKGRALTGFEMIMGHLSDQSKSEIPLISLQGQQTNRSIAGNVILFAGIEGVIGVLEPLYQQLEGDLYGIQFCNNNQKDSIEDMALTYLEIVEEKLFKSVPFKIVCYSFGGLVALQLVHELEKKGYHGTVVCIDSSPDYLQALSKILEVESDDKIQVSLLAHLMALRLPLDVVSKSWIPLSNCRNFEERLTLAEKIVTTENIPLSNMKEITISSYKRLKATVSWNPTFKLKSKIILCKAKLSSVEQKDEDYGLGKISQYPVVVKEFDGNHVTVLENPDLANEINETFWAETSPVLEKEEPLIVIDQQKPYICSQ</sequence>
<dbReference type="Pfam" id="PF21149">
    <property type="entry name" value="FAS_pseudo-KR"/>
    <property type="match status" value="1"/>
</dbReference>
<dbReference type="InterPro" id="IPR020841">
    <property type="entry name" value="PKS_Beta-ketoAc_synthase_dom"/>
</dbReference>
<comment type="catalytic activity">
    <reaction evidence="16">
        <text>(3R)-hydroxyhexadecanoyl-[ACP] = (2E)-hexadecenoyl-[ACP] + H2O</text>
        <dbReference type="Rhea" id="RHEA:41908"/>
        <dbReference type="Rhea" id="RHEA-COMP:9650"/>
        <dbReference type="Rhea" id="RHEA-COMP:9651"/>
        <dbReference type="ChEBI" id="CHEBI:15377"/>
        <dbReference type="ChEBI" id="CHEBI:78480"/>
        <dbReference type="ChEBI" id="CHEBI:78481"/>
    </reaction>
    <physiologicalReaction direction="left-to-right" evidence="16">
        <dbReference type="Rhea" id="RHEA:41909"/>
    </physiologicalReaction>
</comment>
<protein>
    <submittedName>
        <fullName evidence="54">Fatty acid synthase-like</fullName>
    </submittedName>
</protein>
<dbReference type="GO" id="GO:0004312">
    <property type="term" value="F:fatty acid synthase activity"/>
    <property type="evidence" value="ECO:0007669"/>
    <property type="project" value="TreeGrafter"/>
</dbReference>
<comment type="catalytic activity">
    <reaction evidence="10">
        <text>(3R)-hydroxydodecanoyl-[ACP] = (2E)-dodecenoyl-[ACP] + H2O</text>
        <dbReference type="Rhea" id="RHEA:41876"/>
        <dbReference type="Rhea" id="RHEA-COMP:9642"/>
        <dbReference type="Rhea" id="RHEA-COMP:9643"/>
        <dbReference type="ChEBI" id="CHEBI:15377"/>
        <dbReference type="ChEBI" id="CHEBI:78470"/>
        <dbReference type="ChEBI" id="CHEBI:78472"/>
    </reaction>
    <physiologicalReaction direction="left-to-right" evidence="10">
        <dbReference type="Rhea" id="RHEA:41877"/>
    </physiologicalReaction>
</comment>
<evidence type="ECO:0000256" key="48">
    <source>
        <dbReference type="ARBA" id="ARBA00049533"/>
    </source>
</evidence>
<evidence type="ECO:0000256" key="18">
    <source>
        <dbReference type="ARBA" id="ARBA00023442"/>
    </source>
</evidence>
<dbReference type="PANTHER" id="PTHR43775:SF23">
    <property type="entry name" value="FATTY ACID SYNTHASE 3"/>
    <property type="match status" value="1"/>
</dbReference>
<feature type="region of interest" description="N-terminal hotdog fold" evidence="49">
    <location>
        <begin position="801"/>
        <end position="929"/>
    </location>
</feature>
<comment type="pathway">
    <text evidence="1">Lipid metabolism.</text>
</comment>
<evidence type="ECO:0000256" key="9">
    <source>
        <dbReference type="ARBA" id="ARBA00023332"/>
    </source>
</evidence>
<comment type="catalytic activity">
    <reaction evidence="14">
        <text>(3R)-hydroxytetradecanoyl-[ACP] = (2E)-tetradecenoyl-[ACP] + H2O</text>
        <dbReference type="Rhea" id="RHEA:41892"/>
        <dbReference type="Rhea" id="RHEA-COMP:9646"/>
        <dbReference type="Rhea" id="RHEA-COMP:9647"/>
        <dbReference type="ChEBI" id="CHEBI:15377"/>
        <dbReference type="ChEBI" id="CHEBI:78474"/>
        <dbReference type="ChEBI" id="CHEBI:78475"/>
    </reaction>
    <physiologicalReaction direction="left-to-right" evidence="14">
        <dbReference type="Rhea" id="RHEA:41893"/>
    </physiologicalReaction>
</comment>
<comment type="catalytic activity">
    <reaction evidence="24">
        <text>(2E)-butenoyl-[ACP] + NADPH + H(+) = butanoyl-[ACP] + NADP(+)</text>
        <dbReference type="Rhea" id="RHEA:41812"/>
        <dbReference type="Rhea" id="RHEA-COMP:9627"/>
        <dbReference type="Rhea" id="RHEA-COMP:9628"/>
        <dbReference type="ChEBI" id="CHEBI:15378"/>
        <dbReference type="ChEBI" id="CHEBI:57783"/>
        <dbReference type="ChEBI" id="CHEBI:58349"/>
        <dbReference type="ChEBI" id="CHEBI:78453"/>
        <dbReference type="ChEBI" id="CHEBI:78454"/>
    </reaction>
    <physiologicalReaction direction="left-to-right" evidence="24">
        <dbReference type="Rhea" id="RHEA:41813"/>
    </physiologicalReaction>
</comment>
<dbReference type="SMART" id="SM00829">
    <property type="entry name" value="PKS_ER"/>
    <property type="match status" value="1"/>
</dbReference>
<feature type="domain" description="Ketosynthase family 3 (KS3)" evidence="51">
    <location>
        <begin position="34"/>
        <end position="442"/>
    </location>
</feature>
<dbReference type="GeneID" id="115876930"/>
<comment type="catalytic activity">
    <reaction evidence="27">
        <text>(2E)-hexenoyl-[ACP] + NADPH + H(+) = hexanoyl-[ACP] + NADP(+)</text>
        <dbReference type="Rhea" id="RHEA:41832"/>
        <dbReference type="Rhea" id="RHEA-COMP:9631"/>
        <dbReference type="Rhea" id="RHEA-COMP:9632"/>
        <dbReference type="ChEBI" id="CHEBI:15378"/>
        <dbReference type="ChEBI" id="CHEBI:57783"/>
        <dbReference type="ChEBI" id="CHEBI:58349"/>
        <dbReference type="ChEBI" id="CHEBI:78458"/>
        <dbReference type="ChEBI" id="CHEBI:78459"/>
    </reaction>
    <physiologicalReaction direction="left-to-right" evidence="27">
        <dbReference type="Rhea" id="RHEA:41833"/>
    </physiologicalReaction>
</comment>
<comment type="catalytic activity">
    <reaction evidence="40">
        <text>(2E)-octadecenoyl-[ACP] + NADPH + H(+) = octadecanoyl-[ACP] + NADP(+)</text>
        <dbReference type="Rhea" id="RHEA:41928"/>
        <dbReference type="Rhea" id="RHEA-COMP:9655"/>
        <dbReference type="Rhea" id="RHEA-COMP:9656"/>
        <dbReference type="ChEBI" id="CHEBI:15378"/>
        <dbReference type="ChEBI" id="CHEBI:57783"/>
        <dbReference type="ChEBI" id="CHEBI:58349"/>
        <dbReference type="ChEBI" id="CHEBI:78489"/>
        <dbReference type="ChEBI" id="CHEBI:78495"/>
    </reaction>
    <physiologicalReaction direction="left-to-right" evidence="40">
        <dbReference type="Rhea" id="RHEA:41929"/>
    </physiologicalReaction>
</comment>
<keyword evidence="5" id="KW-0702">S-nitrosylation</keyword>
<comment type="catalytic activity">
    <reaction evidence="42">
        <text>(2E)-tetradecenoyl-[ACP] + NADPH + H(+) = tetradecanoyl-[ACP] + NADP(+)</text>
        <dbReference type="Rhea" id="RHEA:41896"/>
        <dbReference type="Rhea" id="RHEA-COMP:9647"/>
        <dbReference type="Rhea" id="RHEA-COMP:9648"/>
        <dbReference type="ChEBI" id="CHEBI:15378"/>
        <dbReference type="ChEBI" id="CHEBI:57783"/>
        <dbReference type="ChEBI" id="CHEBI:58349"/>
        <dbReference type="ChEBI" id="CHEBI:78475"/>
        <dbReference type="ChEBI" id="CHEBI:78477"/>
    </reaction>
    <physiologicalReaction direction="left-to-right" evidence="42">
        <dbReference type="Rhea" id="RHEA:41897"/>
    </physiologicalReaction>
</comment>
<dbReference type="InterPro" id="IPR014030">
    <property type="entry name" value="Ketoacyl_synth_N"/>
</dbReference>
<evidence type="ECO:0000256" key="43">
    <source>
        <dbReference type="ARBA" id="ARBA00049263"/>
    </source>
</evidence>
<dbReference type="SUPFAM" id="SSF51735">
    <property type="entry name" value="NAD(P)-binding Rossmann-fold domains"/>
    <property type="match status" value="2"/>
</dbReference>
<dbReference type="InterPro" id="IPR016035">
    <property type="entry name" value="Acyl_Trfase/lysoPLipase"/>
</dbReference>
<comment type="catalytic activity">
    <reaction evidence="26">
        <text>(2E)-hexadecenoyl-[ACP] + NADPH + H(+) = hexadecanoyl-[ACP] + NADP(+)</text>
        <dbReference type="Rhea" id="RHEA:41912"/>
        <dbReference type="Rhea" id="RHEA-COMP:9651"/>
        <dbReference type="Rhea" id="RHEA-COMP:9652"/>
        <dbReference type="ChEBI" id="CHEBI:15378"/>
        <dbReference type="ChEBI" id="CHEBI:57783"/>
        <dbReference type="ChEBI" id="CHEBI:58349"/>
        <dbReference type="ChEBI" id="CHEBI:78481"/>
        <dbReference type="ChEBI" id="CHEBI:78483"/>
    </reaction>
    <physiologicalReaction direction="left-to-right" evidence="26">
        <dbReference type="Rhea" id="RHEA:41913"/>
    </physiologicalReaction>
</comment>
<evidence type="ECO:0000256" key="5">
    <source>
        <dbReference type="ARBA" id="ARBA00022799"/>
    </source>
</evidence>
<dbReference type="Gene3D" id="1.10.1200.10">
    <property type="entry name" value="ACP-like"/>
    <property type="match status" value="1"/>
</dbReference>
<dbReference type="InterPro" id="IPR036736">
    <property type="entry name" value="ACP-like_sf"/>
</dbReference>
<dbReference type="PROSITE" id="PS52019">
    <property type="entry name" value="PKS_MFAS_DH"/>
    <property type="match status" value="1"/>
</dbReference>
<dbReference type="CDD" id="cd00833">
    <property type="entry name" value="PKS"/>
    <property type="match status" value="1"/>
</dbReference>
<evidence type="ECO:0000259" key="50">
    <source>
        <dbReference type="PROSITE" id="PS50075"/>
    </source>
</evidence>
<dbReference type="Gene3D" id="3.40.50.720">
    <property type="entry name" value="NAD(P)-binding Rossmann-like Domain"/>
    <property type="match status" value="1"/>
</dbReference>
<dbReference type="Pfam" id="PF02801">
    <property type="entry name" value="Ketoacyl-synt_C"/>
    <property type="match status" value="1"/>
</dbReference>
<comment type="catalytic activity">
    <reaction evidence="41">
        <text>decanoyl-[ACP] + malonyl-[ACP] + H(+) = 3-oxododecanoyl-[ACP] + holo-[ACP] + CO2</text>
        <dbReference type="Rhea" id="RHEA:41868"/>
        <dbReference type="Rhea" id="RHEA-COMP:9623"/>
        <dbReference type="Rhea" id="RHEA-COMP:9640"/>
        <dbReference type="Rhea" id="RHEA-COMP:9641"/>
        <dbReference type="Rhea" id="RHEA-COMP:9685"/>
        <dbReference type="ChEBI" id="CHEBI:15378"/>
        <dbReference type="ChEBI" id="CHEBI:16526"/>
        <dbReference type="ChEBI" id="CHEBI:64479"/>
        <dbReference type="ChEBI" id="CHEBI:78449"/>
        <dbReference type="ChEBI" id="CHEBI:78468"/>
        <dbReference type="ChEBI" id="CHEBI:78469"/>
    </reaction>
    <physiologicalReaction direction="left-to-right" evidence="41">
        <dbReference type="Rhea" id="RHEA:41869"/>
    </physiologicalReaction>
</comment>
<comment type="catalytic activity">
    <reaction evidence="33">
        <text>(2E)-octenoyl-[ACP] + NADPH + H(+) = octanoyl-[ACP] + NADP(+)</text>
        <dbReference type="Rhea" id="RHEA:41848"/>
        <dbReference type="Rhea" id="RHEA-COMP:9635"/>
        <dbReference type="Rhea" id="RHEA-COMP:9636"/>
        <dbReference type="ChEBI" id="CHEBI:15378"/>
        <dbReference type="ChEBI" id="CHEBI:57783"/>
        <dbReference type="ChEBI" id="CHEBI:58349"/>
        <dbReference type="ChEBI" id="CHEBI:78462"/>
        <dbReference type="ChEBI" id="CHEBI:78463"/>
    </reaction>
    <physiologicalReaction direction="left-to-right" evidence="33">
        <dbReference type="Rhea" id="RHEA:41849"/>
    </physiologicalReaction>
</comment>
<dbReference type="RefSeq" id="XP_030748838.1">
    <property type="nucleotide sequence ID" value="XM_030892978.1"/>
</dbReference>
<evidence type="ECO:0000259" key="52">
    <source>
        <dbReference type="PROSITE" id="PS52019"/>
    </source>
</evidence>
<dbReference type="InterPro" id="IPR020806">
    <property type="entry name" value="PKS_PP-bd"/>
</dbReference>
<comment type="catalytic activity">
    <reaction evidence="15">
        <text>(3R)-hydroxyoctadecanoyl-[ACP] = (2E)-octadecenoyl-[ACP] + H2O</text>
        <dbReference type="Rhea" id="RHEA:41924"/>
        <dbReference type="Rhea" id="RHEA-COMP:9654"/>
        <dbReference type="Rhea" id="RHEA-COMP:9655"/>
        <dbReference type="ChEBI" id="CHEBI:15377"/>
        <dbReference type="ChEBI" id="CHEBI:78488"/>
        <dbReference type="ChEBI" id="CHEBI:78489"/>
    </reaction>
    <physiologicalReaction direction="left-to-right" evidence="15">
        <dbReference type="Rhea" id="RHEA:41925"/>
    </physiologicalReaction>
</comment>
<dbReference type="InterPro" id="IPR050091">
    <property type="entry name" value="PKS_NRPS_Biosynth_Enz"/>
</dbReference>
<comment type="catalytic activity">
    <reaction evidence="13">
        <text>a (3R)-hydroxyacyl-[ACP] = a (2E)-enoyl-[ACP] + H2O</text>
        <dbReference type="Rhea" id="RHEA:13097"/>
        <dbReference type="Rhea" id="RHEA-COMP:9925"/>
        <dbReference type="Rhea" id="RHEA-COMP:9945"/>
        <dbReference type="ChEBI" id="CHEBI:15377"/>
        <dbReference type="ChEBI" id="CHEBI:78784"/>
        <dbReference type="ChEBI" id="CHEBI:78827"/>
        <dbReference type="EC" id="4.2.1.59"/>
    </reaction>
    <physiologicalReaction direction="left-to-right" evidence="13">
        <dbReference type="Rhea" id="RHEA:13098"/>
    </physiologicalReaction>
</comment>
<dbReference type="SUPFAM" id="SSF53474">
    <property type="entry name" value="alpha/beta-Hydrolases"/>
    <property type="match status" value="1"/>
</dbReference>
<dbReference type="GO" id="GO:0016297">
    <property type="term" value="F:fatty acyl-[ACP] hydrolase activity"/>
    <property type="evidence" value="ECO:0007669"/>
    <property type="project" value="UniProtKB-EC"/>
</dbReference>
<dbReference type="SMART" id="SM00825">
    <property type="entry name" value="PKS_KS"/>
    <property type="match status" value="1"/>
</dbReference>
<dbReference type="Proteomes" id="UP000504635">
    <property type="component" value="Unplaced"/>
</dbReference>
<evidence type="ECO:0000256" key="22">
    <source>
        <dbReference type="ARBA" id="ARBA00047440"/>
    </source>
</evidence>
<comment type="catalytic activity">
    <reaction evidence="20">
        <text>hexanoyl-[ACP] + malonyl-[ACP] + H(+) = 3-oxooctanoyl-[ACP] + holo-[ACP] + CO2</text>
        <dbReference type="Rhea" id="RHEA:41836"/>
        <dbReference type="Rhea" id="RHEA-COMP:9623"/>
        <dbReference type="Rhea" id="RHEA-COMP:9632"/>
        <dbReference type="Rhea" id="RHEA-COMP:9633"/>
        <dbReference type="Rhea" id="RHEA-COMP:9685"/>
        <dbReference type="ChEBI" id="CHEBI:15378"/>
        <dbReference type="ChEBI" id="CHEBI:16526"/>
        <dbReference type="ChEBI" id="CHEBI:64479"/>
        <dbReference type="ChEBI" id="CHEBI:78449"/>
        <dbReference type="ChEBI" id="CHEBI:78459"/>
        <dbReference type="ChEBI" id="CHEBI:78460"/>
    </reaction>
    <physiologicalReaction direction="left-to-right" evidence="20">
        <dbReference type="Rhea" id="RHEA:41837"/>
    </physiologicalReaction>
</comment>
<evidence type="ECO:0000256" key="15">
    <source>
        <dbReference type="ARBA" id="ARBA00023399"/>
    </source>
</evidence>
<evidence type="ECO:0000256" key="31">
    <source>
        <dbReference type="ARBA" id="ARBA00048281"/>
    </source>
</evidence>
<evidence type="ECO:0000256" key="49">
    <source>
        <dbReference type="PROSITE-ProRule" id="PRU01363"/>
    </source>
</evidence>
<proteinExistence type="predicted"/>
<dbReference type="CDD" id="cd08954">
    <property type="entry name" value="KR_1_FAS_SDR_x"/>
    <property type="match status" value="1"/>
</dbReference>
<evidence type="ECO:0000256" key="34">
    <source>
        <dbReference type="ARBA" id="ARBA00048506"/>
    </source>
</evidence>
<dbReference type="Pfam" id="PF16197">
    <property type="entry name" value="KAsynt_C_assoc"/>
    <property type="match status" value="1"/>
</dbReference>
<dbReference type="Pfam" id="PF00109">
    <property type="entry name" value="ketoacyl-synt"/>
    <property type="match status" value="1"/>
</dbReference>
<organism evidence="53 54">
    <name type="scientific">Sitophilus oryzae</name>
    <name type="common">Rice weevil</name>
    <name type="synonym">Curculio oryzae</name>
    <dbReference type="NCBI Taxonomy" id="7048"/>
    <lineage>
        <taxon>Eukaryota</taxon>
        <taxon>Metazoa</taxon>
        <taxon>Ecdysozoa</taxon>
        <taxon>Arthropoda</taxon>
        <taxon>Hexapoda</taxon>
        <taxon>Insecta</taxon>
        <taxon>Pterygota</taxon>
        <taxon>Neoptera</taxon>
        <taxon>Endopterygota</taxon>
        <taxon>Coleoptera</taxon>
        <taxon>Polyphaga</taxon>
        <taxon>Cucujiformia</taxon>
        <taxon>Curculionidae</taxon>
        <taxon>Dryophthorinae</taxon>
        <taxon>Sitophilus</taxon>
    </lineage>
</organism>
<accession>A0A6J2XBY9</accession>
<dbReference type="OrthoDB" id="329835at2759"/>
<evidence type="ECO:0000256" key="29">
    <source>
        <dbReference type="ARBA" id="ARBA00047961"/>
    </source>
</evidence>
<dbReference type="CDD" id="cd05195">
    <property type="entry name" value="enoyl_red"/>
    <property type="match status" value="1"/>
</dbReference>
<evidence type="ECO:0000256" key="20">
    <source>
        <dbReference type="ARBA" id="ARBA00047394"/>
    </source>
</evidence>
<keyword evidence="53" id="KW-1185">Reference proteome</keyword>
<dbReference type="SUPFAM" id="SSF47336">
    <property type="entry name" value="ACP-like"/>
    <property type="match status" value="1"/>
</dbReference>
<comment type="catalytic activity">
    <reaction evidence="36">
        <text>a 2,3-saturated acyl-[ACP] + NADP(+) = a (2E)-enoyl-[ACP] + NADPH + H(+)</text>
        <dbReference type="Rhea" id="RHEA:22564"/>
        <dbReference type="Rhea" id="RHEA-COMP:9925"/>
        <dbReference type="Rhea" id="RHEA-COMP:9926"/>
        <dbReference type="ChEBI" id="CHEBI:15378"/>
        <dbReference type="ChEBI" id="CHEBI:57783"/>
        <dbReference type="ChEBI" id="CHEBI:58349"/>
        <dbReference type="ChEBI" id="CHEBI:78784"/>
        <dbReference type="ChEBI" id="CHEBI:78785"/>
        <dbReference type="EC" id="1.3.1.39"/>
    </reaction>
    <physiologicalReaction direction="right-to-left" evidence="36">
        <dbReference type="Rhea" id="RHEA:22566"/>
    </physiologicalReaction>
</comment>
<evidence type="ECO:0000256" key="4">
    <source>
        <dbReference type="ARBA" id="ARBA00022679"/>
    </source>
</evidence>
<dbReference type="KEGG" id="soy:115876930"/>
<gene>
    <name evidence="54" type="primary">LOC115876930</name>
</gene>
<evidence type="ECO:0000256" key="33">
    <source>
        <dbReference type="ARBA" id="ARBA00048420"/>
    </source>
</evidence>
<dbReference type="SMART" id="SM00822">
    <property type="entry name" value="PKS_KR"/>
    <property type="match status" value="1"/>
</dbReference>
<evidence type="ECO:0000256" key="36">
    <source>
        <dbReference type="ARBA" id="ARBA00048650"/>
    </source>
</evidence>
<dbReference type="PANTHER" id="PTHR43775">
    <property type="entry name" value="FATTY ACID SYNTHASE"/>
    <property type="match status" value="1"/>
</dbReference>
<feature type="domain" description="Carrier" evidence="50">
    <location>
        <begin position="1943"/>
        <end position="2020"/>
    </location>
</feature>
<evidence type="ECO:0000313" key="53">
    <source>
        <dbReference type="Proteomes" id="UP000504635"/>
    </source>
</evidence>
<dbReference type="SUPFAM" id="SSF50129">
    <property type="entry name" value="GroES-like"/>
    <property type="match status" value="1"/>
</dbReference>
<evidence type="ECO:0000256" key="45">
    <source>
        <dbReference type="ARBA" id="ARBA00049422"/>
    </source>
</evidence>
<evidence type="ECO:0000256" key="16">
    <source>
        <dbReference type="ARBA" id="ARBA00023401"/>
    </source>
</evidence>
<comment type="catalytic activity">
    <reaction evidence="34">
        <text>a fatty acyl-[ACP] + malonyl-[ACP] + H(+) = a 3-oxoacyl-[ACP] + holo-[ACP] + CO2</text>
        <dbReference type="Rhea" id="RHEA:22836"/>
        <dbReference type="Rhea" id="RHEA-COMP:9623"/>
        <dbReference type="Rhea" id="RHEA-COMP:9685"/>
        <dbReference type="Rhea" id="RHEA-COMP:9916"/>
        <dbReference type="Rhea" id="RHEA-COMP:14125"/>
        <dbReference type="ChEBI" id="CHEBI:15378"/>
        <dbReference type="ChEBI" id="CHEBI:16526"/>
        <dbReference type="ChEBI" id="CHEBI:64479"/>
        <dbReference type="ChEBI" id="CHEBI:78449"/>
        <dbReference type="ChEBI" id="CHEBI:78776"/>
        <dbReference type="ChEBI" id="CHEBI:138651"/>
        <dbReference type="EC" id="2.3.1.41"/>
    </reaction>
    <physiologicalReaction direction="left-to-right" evidence="34">
        <dbReference type="Rhea" id="RHEA:22837"/>
    </physiologicalReaction>
</comment>
<comment type="catalytic activity">
    <reaction evidence="39">
        <text>3-oxotetradecanoyl-[ACP] + NADPH + H(+) = (3R)-hydroxytetradecanoyl-[ACP] + NADP(+)</text>
        <dbReference type="Rhea" id="RHEA:41888"/>
        <dbReference type="Rhea" id="RHEA-COMP:9645"/>
        <dbReference type="Rhea" id="RHEA-COMP:9646"/>
        <dbReference type="ChEBI" id="CHEBI:15378"/>
        <dbReference type="ChEBI" id="CHEBI:57783"/>
        <dbReference type="ChEBI" id="CHEBI:58349"/>
        <dbReference type="ChEBI" id="CHEBI:78473"/>
        <dbReference type="ChEBI" id="CHEBI:78474"/>
    </reaction>
    <physiologicalReaction direction="left-to-right" evidence="39">
        <dbReference type="Rhea" id="RHEA:41889"/>
    </physiologicalReaction>
</comment>
<comment type="catalytic activity">
    <reaction evidence="22">
        <text>3-oxodecanoyl-[ACP] + NADPH + H(+) = (3R)-hydroxydecanoyl-[ACP] + NADP(+)</text>
        <dbReference type="Rhea" id="RHEA:41856"/>
        <dbReference type="Rhea" id="RHEA-COMP:9637"/>
        <dbReference type="Rhea" id="RHEA-COMP:9638"/>
        <dbReference type="ChEBI" id="CHEBI:15378"/>
        <dbReference type="ChEBI" id="CHEBI:57783"/>
        <dbReference type="ChEBI" id="CHEBI:58349"/>
        <dbReference type="ChEBI" id="CHEBI:78464"/>
        <dbReference type="ChEBI" id="CHEBI:78466"/>
    </reaction>
    <physiologicalReaction direction="left-to-right" evidence="22">
        <dbReference type="Rhea" id="RHEA:41857"/>
    </physiologicalReaction>
</comment>
<evidence type="ECO:0000256" key="12">
    <source>
        <dbReference type="ARBA" id="ARBA00023388"/>
    </source>
</evidence>
<evidence type="ECO:0000256" key="42">
    <source>
        <dbReference type="ARBA" id="ARBA00049171"/>
    </source>
</evidence>
<comment type="catalytic activity">
    <reaction evidence="12">
        <text>(3R)-hydroxydecanoyl-[ACP] = (2E)-decenoyl-[ACP] + H2O</text>
        <dbReference type="Rhea" id="RHEA:41860"/>
        <dbReference type="Rhea" id="RHEA-COMP:9638"/>
        <dbReference type="Rhea" id="RHEA-COMP:9639"/>
        <dbReference type="ChEBI" id="CHEBI:15377"/>
        <dbReference type="ChEBI" id="CHEBI:78466"/>
        <dbReference type="ChEBI" id="CHEBI:78467"/>
    </reaction>
    <physiologicalReaction direction="left-to-right" evidence="12">
        <dbReference type="Rhea" id="RHEA:41861"/>
    </physiologicalReaction>
</comment>
<feature type="active site" description="Proton acceptor; for dehydratase activity" evidence="49">
    <location>
        <position position="838"/>
    </location>
</feature>
<comment type="catalytic activity">
    <reaction evidence="17">
        <text>(3R)-hydroxybutanoyl-[ACP] = (2E)-butenoyl-[ACP] + H2O</text>
        <dbReference type="Rhea" id="RHEA:41808"/>
        <dbReference type="Rhea" id="RHEA-COMP:9626"/>
        <dbReference type="Rhea" id="RHEA-COMP:9627"/>
        <dbReference type="ChEBI" id="CHEBI:15377"/>
        <dbReference type="ChEBI" id="CHEBI:78451"/>
        <dbReference type="ChEBI" id="CHEBI:78453"/>
    </reaction>
    <physiologicalReaction direction="left-to-right" evidence="17">
        <dbReference type="Rhea" id="RHEA:41809"/>
    </physiologicalReaction>
</comment>
<evidence type="ECO:0000256" key="8">
    <source>
        <dbReference type="ARBA" id="ARBA00023268"/>
    </source>
</evidence>
<evidence type="ECO:0000256" key="17">
    <source>
        <dbReference type="ARBA" id="ARBA00023402"/>
    </source>
</evidence>
<evidence type="ECO:0000256" key="26">
    <source>
        <dbReference type="ARBA" id="ARBA00047810"/>
    </source>
</evidence>
<evidence type="ECO:0000256" key="19">
    <source>
        <dbReference type="ARBA" id="ARBA00047300"/>
    </source>
</evidence>
<dbReference type="GO" id="GO:0031177">
    <property type="term" value="F:phosphopantetheine binding"/>
    <property type="evidence" value="ECO:0007669"/>
    <property type="project" value="InterPro"/>
</dbReference>
<comment type="catalytic activity">
    <reaction evidence="23">
        <text>tetradecanoyl-[ACP] + malonyl-[ACP] + H(+) = 3-oxohexadecanoyl-[ACP] + holo-[ACP] + CO2</text>
        <dbReference type="Rhea" id="RHEA:41900"/>
        <dbReference type="Rhea" id="RHEA-COMP:9623"/>
        <dbReference type="Rhea" id="RHEA-COMP:9648"/>
        <dbReference type="Rhea" id="RHEA-COMP:9649"/>
        <dbReference type="Rhea" id="RHEA-COMP:9685"/>
        <dbReference type="ChEBI" id="CHEBI:15378"/>
        <dbReference type="ChEBI" id="CHEBI:16526"/>
        <dbReference type="ChEBI" id="CHEBI:64479"/>
        <dbReference type="ChEBI" id="CHEBI:78449"/>
        <dbReference type="ChEBI" id="CHEBI:78477"/>
        <dbReference type="ChEBI" id="CHEBI:78478"/>
    </reaction>
    <physiologicalReaction direction="left-to-right" evidence="23">
        <dbReference type="Rhea" id="RHEA:41901"/>
    </physiologicalReaction>
</comment>
<comment type="catalytic activity">
    <reaction evidence="47">
        <text>(2E)-decenoyl-[ACP] + NADPH + H(+) = decanoyl-[ACP] + NADP(+)</text>
        <dbReference type="Rhea" id="RHEA:41864"/>
        <dbReference type="Rhea" id="RHEA-COMP:9639"/>
        <dbReference type="Rhea" id="RHEA-COMP:9640"/>
        <dbReference type="ChEBI" id="CHEBI:15378"/>
        <dbReference type="ChEBI" id="CHEBI:57783"/>
        <dbReference type="ChEBI" id="CHEBI:58349"/>
        <dbReference type="ChEBI" id="CHEBI:78467"/>
        <dbReference type="ChEBI" id="CHEBI:78468"/>
    </reaction>
    <physiologicalReaction direction="left-to-right" evidence="47">
        <dbReference type="Rhea" id="RHEA:41865"/>
    </physiologicalReaction>
</comment>
<evidence type="ECO:0000256" key="44">
    <source>
        <dbReference type="ARBA" id="ARBA00049414"/>
    </source>
</evidence>
<comment type="catalytic activity">
    <reaction evidence="38">
        <text>hexadecanoyl-[ACP] + H2O = hexadecanoate + holo-[ACP] + H(+)</text>
        <dbReference type="Rhea" id="RHEA:41932"/>
        <dbReference type="Rhea" id="RHEA-COMP:9652"/>
        <dbReference type="Rhea" id="RHEA-COMP:9685"/>
        <dbReference type="ChEBI" id="CHEBI:7896"/>
        <dbReference type="ChEBI" id="CHEBI:15377"/>
        <dbReference type="ChEBI" id="CHEBI:15378"/>
        <dbReference type="ChEBI" id="CHEBI:64479"/>
        <dbReference type="ChEBI" id="CHEBI:78483"/>
        <dbReference type="EC" id="3.1.2.14"/>
    </reaction>
    <physiologicalReaction direction="left-to-right" evidence="38">
        <dbReference type="Rhea" id="RHEA:41933"/>
    </physiologicalReaction>
</comment>
<evidence type="ECO:0000256" key="39">
    <source>
        <dbReference type="ARBA" id="ARBA00048935"/>
    </source>
</evidence>
<comment type="catalytic activity">
    <reaction evidence="30">
        <text>hexadecanoyl-[ACP] + malonyl-[ACP] + H(+) = 3-oxooctadecanoyl-[ACP] + holo-[ACP] + CO2</text>
        <dbReference type="Rhea" id="RHEA:41916"/>
        <dbReference type="Rhea" id="RHEA-COMP:9623"/>
        <dbReference type="Rhea" id="RHEA-COMP:9652"/>
        <dbReference type="Rhea" id="RHEA-COMP:9653"/>
        <dbReference type="Rhea" id="RHEA-COMP:9685"/>
        <dbReference type="ChEBI" id="CHEBI:15378"/>
        <dbReference type="ChEBI" id="CHEBI:16526"/>
        <dbReference type="ChEBI" id="CHEBI:64479"/>
        <dbReference type="ChEBI" id="CHEBI:78449"/>
        <dbReference type="ChEBI" id="CHEBI:78483"/>
        <dbReference type="ChEBI" id="CHEBI:78487"/>
    </reaction>
    <physiologicalReaction direction="left-to-right" evidence="30">
        <dbReference type="Rhea" id="RHEA:41917"/>
    </physiologicalReaction>
</comment>
<evidence type="ECO:0000313" key="54">
    <source>
        <dbReference type="RefSeq" id="XP_030748838.1"/>
    </source>
</evidence>
<dbReference type="GO" id="GO:0019171">
    <property type="term" value="F:(3R)-hydroxyacyl-[acyl-carrier-protein] dehydratase activity"/>
    <property type="evidence" value="ECO:0007669"/>
    <property type="project" value="UniProtKB-EC"/>
</dbReference>
<evidence type="ECO:0000256" key="1">
    <source>
        <dbReference type="ARBA" id="ARBA00005189"/>
    </source>
</evidence>
<comment type="catalytic activity">
    <reaction evidence="29">
        <text>acetyl-[ACP] + malonyl-[ACP] + H(+) = 3-oxobutanoyl-[ACP] + holo-[ACP] + CO2</text>
        <dbReference type="Rhea" id="RHEA:41800"/>
        <dbReference type="Rhea" id="RHEA-COMP:9621"/>
        <dbReference type="Rhea" id="RHEA-COMP:9623"/>
        <dbReference type="Rhea" id="RHEA-COMP:9625"/>
        <dbReference type="Rhea" id="RHEA-COMP:9685"/>
        <dbReference type="ChEBI" id="CHEBI:15378"/>
        <dbReference type="ChEBI" id="CHEBI:16526"/>
        <dbReference type="ChEBI" id="CHEBI:64479"/>
        <dbReference type="ChEBI" id="CHEBI:78446"/>
        <dbReference type="ChEBI" id="CHEBI:78449"/>
        <dbReference type="ChEBI" id="CHEBI:78450"/>
    </reaction>
    <physiologicalReaction direction="left-to-right" evidence="29">
        <dbReference type="Rhea" id="RHEA:41801"/>
    </physiologicalReaction>
</comment>
<dbReference type="Pfam" id="PF13602">
    <property type="entry name" value="ADH_zinc_N_2"/>
    <property type="match status" value="1"/>
</dbReference>
<evidence type="ECO:0000256" key="30">
    <source>
        <dbReference type="ARBA" id="ARBA00048051"/>
    </source>
</evidence>